<feature type="compositionally biased region" description="Gly residues" evidence="1">
    <location>
        <begin position="59"/>
        <end position="73"/>
    </location>
</feature>
<dbReference type="AlphaFoldDB" id="A0A9P7QXD7"/>
<accession>A0A9P7QXD7</accession>
<keyword evidence="3" id="KW-1185">Reference proteome</keyword>
<evidence type="ECO:0000313" key="2">
    <source>
        <dbReference type="EMBL" id="KAG7044948.1"/>
    </source>
</evidence>
<reference evidence="2" key="1">
    <citation type="submission" date="2021-05" db="EMBL/GenBank/DDBJ databases">
        <title>Comparative genomics of three Colletotrichum scovillei strains and genetic complementation revealed genes involved fungal growth and virulence on chili pepper.</title>
        <authorList>
            <person name="Hsieh D.-K."/>
            <person name="Chuang S.-C."/>
            <person name="Chen C.-Y."/>
            <person name="Chao Y.-T."/>
            <person name="Lu M.-Y.J."/>
            <person name="Lee M.-H."/>
            <person name="Shih M.-C."/>
        </authorList>
    </citation>
    <scope>NUCLEOTIDE SEQUENCE</scope>
    <source>
        <strain evidence="2">Coll-153</strain>
    </source>
</reference>
<feature type="non-terminal residue" evidence="2">
    <location>
        <position position="73"/>
    </location>
</feature>
<evidence type="ECO:0000313" key="3">
    <source>
        <dbReference type="Proteomes" id="UP000699042"/>
    </source>
</evidence>
<organism evidence="2 3">
    <name type="scientific">Colletotrichum scovillei</name>
    <dbReference type="NCBI Taxonomy" id="1209932"/>
    <lineage>
        <taxon>Eukaryota</taxon>
        <taxon>Fungi</taxon>
        <taxon>Dikarya</taxon>
        <taxon>Ascomycota</taxon>
        <taxon>Pezizomycotina</taxon>
        <taxon>Sordariomycetes</taxon>
        <taxon>Hypocreomycetidae</taxon>
        <taxon>Glomerellales</taxon>
        <taxon>Glomerellaceae</taxon>
        <taxon>Colletotrichum</taxon>
        <taxon>Colletotrichum acutatum species complex</taxon>
    </lineage>
</organism>
<comment type="caution">
    <text evidence="2">The sequence shown here is derived from an EMBL/GenBank/DDBJ whole genome shotgun (WGS) entry which is preliminary data.</text>
</comment>
<gene>
    <name evidence="2" type="ORF">JMJ77_004406</name>
</gene>
<dbReference type="EMBL" id="JAESDN010000010">
    <property type="protein sequence ID" value="KAG7044948.1"/>
    <property type="molecule type" value="Genomic_DNA"/>
</dbReference>
<feature type="region of interest" description="Disordered" evidence="1">
    <location>
        <begin position="1"/>
        <end position="27"/>
    </location>
</feature>
<feature type="non-terminal residue" evidence="2">
    <location>
        <position position="1"/>
    </location>
</feature>
<dbReference type="Proteomes" id="UP000699042">
    <property type="component" value="Unassembled WGS sequence"/>
</dbReference>
<feature type="compositionally biased region" description="Low complexity" evidence="1">
    <location>
        <begin position="9"/>
        <end position="25"/>
    </location>
</feature>
<protein>
    <submittedName>
        <fullName evidence="2">Uncharacterized protein</fullName>
    </submittedName>
</protein>
<name>A0A9P7QXD7_9PEZI</name>
<proteinExistence type="predicted"/>
<feature type="region of interest" description="Disordered" evidence="1">
    <location>
        <begin position="52"/>
        <end position="73"/>
    </location>
</feature>
<sequence length="73" mass="7521">KVAALARTSQPTASAPLSAAPPAGSRKTVGLCYRTAPGFSLFLSLESQYQYPHLHHPESGGGGREGGGGNRDK</sequence>
<evidence type="ECO:0000256" key="1">
    <source>
        <dbReference type="SAM" id="MobiDB-lite"/>
    </source>
</evidence>